<organism evidence="5 6">
    <name type="scientific">Liquidambar formosana</name>
    <name type="common">Formosan gum</name>
    <dbReference type="NCBI Taxonomy" id="63359"/>
    <lineage>
        <taxon>Eukaryota</taxon>
        <taxon>Viridiplantae</taxon>
        <taxon>Streptophyta</taxon>
        <taxon>Embryophyta</taxon>
        <taxon>Tracheophyta</taxon>
        <taxon>Spermatophyta</taxon>
        <taxon>Magnoliopsida</taxon>
        <taxon>eudicotyledons</taxon>
        <taxon>Gunneridae</taxon>
        <taxon>Pentapetalae</taxon>
        <taxon>Saxifragales</taxon>
        <taxon>Altingiaceae</taxon>
        <taxon>Liquidambar</taxon>
    </lineage>
</organism>
<dbReference type="PROSITE" id="PS00092">
    <property type="entry name" value="N6_MTASE"/>
    <property type="match status" value="1"/>
</dbReference>
<feature type="compositionally biased region" description="Polar residues" evidence="4">
    <location>
        <begin position="651"/>
        <end position="660"/>
    </location>
</feature>
<feature type="compositionally biased region" description="Basic and acidic residues" evidence="4">
    <location>
        <begin position="391"/>
        <end position="417"/>
    </location>
</feature>
<feature type="region of interest" description="Disordered" evidence="4">
    <location>
        <begin position="1142"/>
        <end position="1213"/>
    </location>
</feature>
<feature type="compositionally biased region" description="Basic and acidic residues" evidence="4">
    <location>
        <begin position="1"/>
        <end position="26"/>
    </location>
</feature>
<comment type="subcellular location">
    <subcellularLocation>
        <location evidence="1">Nucleus</location>
    </subcellularLocation>
</comment>
<dbReference type="GO" id="GO:0032259">
    <property type="term" value="P:methylation"/>
    <property type="evidence" value="ECO:0007669"/>
    <property type="project" value="InterPro"/>
</dbReference>
<evidence type="ECO:0000256" key="3">
    <source>
        <dbReference type="PROSITE-ProRule" id="PRU00489"/>
    </source>
</evidence>
<feature type="compositionally biased region" description="Basic and acidic residues" evidence="4">
    <location>
        <begin position="90"/>
        <end position="109"/>
    </location>
</feature>
<evidence type="ECO:0000256" key="1">
    <source>
        <dbReference type="ARBA" id="ARBA00004123"/>
    </source>
</evidence>
<feature type="compositionally biased region" description="Low complexity" evidence="4">
    <location>
        <begin position="637"/>
        <end position="650"/>
    </location>
</feature>
<comment type="similarity">
    <text evidence="3">Belongs to the MT-A70-like family.</text>
</comment>
<keyword evidence="6" id="KW-1185">Reference proteome</keyword>
<dbReference type="InterPro" id="IPR002052">
    <property type="entry name" value="DNA_methylase_N6_adenine_CS"/>
</dbReference>
<comment type="caution">
    <text evidence="5">The sequence shown here is derived from an EMBL/GenBank/DDBJ whole genome shotgun (WGS) entry which is preliminary data.</text>
</comment>
<dbReference type="PROSITE" id="PS51143">
    <property type="entry name" value="MT_A70"/>
    <property type="match status" value="1"/>
</dbReference>
<feature type="compositionally biased region" description="Basic and acidic residues" evidence="4">
    <location>
        <begin position="579"/>
        <end position="590"/>
    </location>
</feature>
<feature type="region of interest" description="Disordered" evidence="4">
    <location>
        <begin position="1"/>
        <end position="533"/>
    </location>
</feature>
<evidence type="ECO:0000256" key="4">
    <source>
        <dbReference type="SAM" id="MobiDB-lite"/>
    </source>
</evidence>
<sequence length="1238" mass="138231">MDSPEHSRSYVKRDNEDNSDVKSDRVGDDEEWEGSDKRKHRSSKPRKPSTGEEFEGLDGSGRRRSSGDRNESRKRSGGSSRAGSDEDDYDTKKEMRSKQMKKNKEESSLEKLSSWYQDGELENKQDGVDKSGSRGHGRANESDRRKVSSKFLDHEGSQIRSKSKEERSHDGEHEKMLDRDSKYSERRESSREKGHGSSEQVKSPRRRWDESDGSRKAEESNSERADLRGGKSSDPKCESVREKCVSARIEPSESKSGGIDSNSEKGVKANNREERRVDAESSKSKVRSEAVEEDNKASPRTREDRSGKEKDEKHRQQRTPTGRDVVESRDRSFNTEEDGNTWTRERSGTREDRSGKEKDEKHRQQRTPTGRDVAESRDRSFNTEEDGNTWTRERSGREVAHSNRCRTPERSGRRYPEFENSENDNGRGINPKRKELEKDGYRDDRSKGRDDSWSDRNRDREGFKENWKRGQPSNNDKDTKDGDIVYDHGRDWEYQRHGRERIDNERLHGRSGNRKDGSRGEAVKTSSNFGISSENYDVIEIQTKPLDYGRAESGSTFARRAEVVEPSDMKSAPNDEEWAYMREDRTRKTDMYVSGPFGDDSKERYMGDGTFMRDQNSWRDDIDIQGAKGRGQKGAMSSRTTGGHSSGSGSQLTYGNQEPGSFSRVAPQGVKGSRGGRGGRGRPTGRESQQVGIPLPIMGSPFGPLGMPPPGSMQPLNPSMSPAPGAPISPGVFIPPFSPPVVWPGARGVDMNMLAVPPGLSPLPPGPSGPRFSPNIGTPPSPAMYFNQPGPGRGGPPSIAGPGFNAVGPVGRGPPHDKAPGSWVPPRTGGPPGKAPSRGEQNDYSQNFVDTGMRPQNFIRELELTNVVEDYPKLRELIQKKDEIVANSASPPMYYKCDLREHGLSPEFFGTKFDVILVDPPWEEYAHRAPGVADHMEYWTFEEILNLKIEAVADTPSFIFLWVGDGVGLEQGRQCFKKWGFRRCEDICWVKTNKTNATPGLRHDSHTLFQHSKEHCLMGIKGTVRRSTDGHIIHANIDTDVIISEEPPYGSTAKPEDMYRIIEHFSLGRRRLELFGEDHNIRSGWMTVGKGLSSSNFNAEAYVRNFGDKDGKVWQGGGGRNPPPDAPHLVLTTPDIEALRPKSPMKNQQQLQQQQSTSISLTANSSNKRPTGNSPQNLNVLSLNQEASSSTSSTPAPWASPMEGFKGLEGGSMASDDKVFDIYGYNASSGQQNGDSRF</sequence>
<feature type="compositionally biased region" description="Basic and acidic residues" evidence="4">
    <location>
        <begin position="121"/>
        <end position="196"/>
    </location>
</feature>
<dbReference type="AlphaFoldDB" id="A0AAP0S665"/>
<reference evidence="5 6" key="1">
    <citation type="journal article" date="2024" name="Plant J.">
        <title>Genome sequences and population genomics reveal climatic adaptation and genomic divergence between two closely related sweetgum species.</title>
        <authorList>
            <person name="Xu W.Q."/>
            <person name="Ren C.Q."/>
            <person name="Zhang X.Y."/>
            <person name="Comes H.P."/>
            <person name="Liu X.H."/>
            <person name="Li Y.G."/>
            <person name="Kettle C.J."/>
            <person name="Jalonen R."/>
            <person name="Gaisberger H."/>
            <person name="Ma Y.Z."/>
            <person name="Qiu Y.X."/>
        </authorList>
    </citation>
    <scope>NUCLEOTIDE SEQUENCE [LARGE SCALE GENOMIC DNA]</scope>
    <source>
        <strain evidence="5">Hangzhou</strain>
    </source>
</reference>
<feature type="compositionally biased region" description="Basic and acidic residues" evidence="4">
    <location>
        <begin position="343"/>
        <end position="362"/>
    </location>
</feature>
<keyword evidence="2" id="KW-0539">Nucleus</keyword>
<feature type="compositionally biased region" description="Basic and acidic residues" evidence="4">
    <location>
        <begin position="206"/>
        <end position="253"/>
    </location>
</feature>
<feature type="compositionally biased region" description="Basic and acidic residues" evidence="4">
    <location>
        <begin position="475"/>
        <end position="522"/>
    </location>
</feature>
<dbReference type="InterPro" id="IPR029063">
    <property type="entry name" value="SAM-dependent_MTases_sf"/>
</dbReference>
<evidence type="ECO:0000313" key="6">
    <source>
        <dbReference type="Proteomes" id="UP001415857"/>
    </source>
</evidence>
<dbReference type="PANTHER" id="PTHR13107">
    <property type="entry name" value="N6-ADENOSINE-METHYLTRANSFERASE NON-CATALYTIC SUBUNIT"/>
    <property type="match status" value="1"/>
</dbReference>
<feature type="region of interest" description="Disordered" evidence="4">
    <location>
        <begin position="786"/>
        <end position="843"/>
    </location>
</feature>
<dbReference type="PROSITE" id="PS51592">
    <property type="entry name" value="SAM_MTA70L_2"/>
    <property type="match status" value="1"/>
</dbReference>
<feature type="compositionally biased region" description="Basic and acidic residues" evidence="4">
    <location>
        <begin position="432"/>
        <end position="468"/>
    </location>
</feature>
<dbReference type="PANTHER" id="PTHR13107:SF0">
    <property type="entry name" value="N6-ADENOSINE-METHYLTRANSFERASE NON-CATALYTIC SUBUNIT"/>
    <property type="match status" value="1"/>
</dbReference>
<accession>A0AAP0S665</accession>
<dbReference type="GO" id="GO:0036396">
    <property type="term" value="C:RNA N6-methyladenosine methyltransferase complex"/>
    <property type="evidence" value="ECO:0007669"/>
    <property type="project" value="TreeGrafter"/>
</dbReference>
<feature type="compositionally biased region" description="Polar residues" evidence="4">
    <location>
        <begin position="524"/>
        <end position="533"/>
    </location>
</feature>
<feature type="compositionally biased region" description="Polar residues" evidence="4">
    <location>
        <begin position="1156"/>
        <end position="1186"/>
    </location>
</feature>
<feature type="compositionally biased region" description="Basic and acidic residues" evidence="4">
    <location>
        <begin position="65"/>
        <end position="74"/>
    </location>
</feature>
<feature type="compositionally biased region" description="Basic residues" evidence="4">
    <location>
        <begin position="37"/>
        <end position="47"/>
    </location>
</feature>
<evidence type="ECO:0000256" key="2">
    <source>
        <dbReference type="ARBA" id="ARBA00023242"/>
    </source>
</evidence>
<dbReference type="Proteomes" id="UP001415857">
    <property type="component" value="Unassembled WGS sequence"/>
</dbReference>
<dbReference type="GO" id="GO:0003729">
    <property type="term" value="F:mRNA binding"/>
    <property type="evidence" value="ECO:0007669"/>
    <property type="project" value="TreeGrafter"/>
</dbReference>
<protein>
    <recommendedName>
        <fullName evidence="7">Methyltransferase-like protein 1</fullName>
    </recommendedName>
</protein>
<feature type="compositionally biased region" description="Gly residues" evidence="4">
    <location>
        <begin position="672"/>
        <end position="682"/>
    </location>
</feature>
<dbReference type="EMBL" id="JBBPBK010000001">
    <property type="protein sequence ID" value="KAK9291690.1"/>
    <property type="molecule type" value="Genomic_DNA"/>
</dbReference>
<gene>
    <name evidence="5" type="ORF">L1049_019639</name>
</gene>
<dbReference type="InterPro" id="IPR007757">
    <property type="entry name" value="MT-A70-like"/>
</dbReference>
<proteinExistence type="inferred from homology"/>
<dbReference type="GO" id="GO:0005634">
    <property type="term" value="C:nucleus"/>
    <property type="evidence" value="ECO:0007669"/>
    <property type="project" value="UniProtKB-SubCell"/>
</dbReference>
<feature type="compositionally biased region" description="Basic and acidic residues" evidence="4">
    <location>
        <begin position="324"/>
        <end position="334"/>
    </location>
</feature>
<dbReference type="SUPFAM" id="SSF53335">
    <property type="entry name" value="S-adenosyl-L-methionine-dependent methyltransferases"/>
    <property type="match status" value="1"/>
</dbReference>
<name>A0AAP0S665_LIQFO</name>
<dbReference type="Pfam" id="PF05063">
    <property type="entry name" value="MT-A70"/>
    <property type="match status" value="1"/>
</dbReference>
<evidence type="ECO:0000313" key="5">
    <source>
        <dbReference type="EMBL" id="KAK9291690.1"/>
    </source>
</evidence>
<feature type="region of interest" description="Disordered" evidence="4">
    <location>
        <begin position="562"/>
        <end position="695"/>
    </location>
</feature>
<evidence type="ECO:0008006" key="7">
    <source>
        <dbReference type="Google" id="ProtNLM"/>
    </source>
</evidence>
<feature type="compositionally biased region" description="Basic and acidic residues" evidence="4">
    <location>
        <begin position="262"/>
        <end position="314"/>
    </location>
</feature>
<dbReference type="GO" id="GO:0008168">
    <property type="term" value="F:methyltransferase activity"/>
    <property type="evidence" value="ECO:0007669"/>
    <property type="project" value="InterPro"/>
</dbReference>
<feature type="compositionally biased region" description="Basic and acidic residues" evidence="4">
    <location>
        <begin position="372"/>
        <end position="382"/>
    </location>
</feature>
<dbReference type="InterPro" id="IPR045123">
    <property type="entry name" value="METTL14-like"/>
</dbReference>
<feature type="compositionally biased region" description="Low complexity" evidence="4">
    <location>
        <begin position="1187"/>
        <end position="1201"/>
    </location>
</feature>